<keyword evidence="1" id="KW-1133">Transmembrane helix</keyword>
<proteinExistence type="predicted"/>
<keyword evidence="1" id="KW-0472">Membrane</keyword>
<gene>
    <name evidence="2" type="ORF">H9L12_05300</name>
</gene>
<evidence type="ECO:0000313" key="3">
    <source>
        <dbReference type="Proteomes" id="UP000515955"/>
    </source>
</evidence>
<feature type="transmembrane region" description="Helical" evidence="1">
    <location>
        <begin position="6"/>
        <end position="25"/>
    </location>
</feature>
<evidence type="ECO:0000313" key="2">
    <source>
        <dbReference type="EMBL" id="QNN65937.1"/>
    </source>
</evidence>
<accession>A0A7G9SDL2</accession>
<protein>
    <submittedName>
        <fullName evidence="2">Uncharacterized protein</fullName>
    </submittedName>
</protein>
<dbReference type="RefSeq" id="WP_187542922.1">
    <property type="nucleotide sequence ID" value="NZ_CP060717.1"/>
</dbReference>
<evidence type="ECO:0000256" key="1">
    <source>
        <dbReference type="SAM" id="Phobius"/>
    </source>
</evidence>
<dbReference type="KEGG" id="srhi:H9L12_05300"/>
<sequence length="98" mass="11142">MVVMDETVVLLMITALWFMAAYIAYQKLFVVRKLRKQIDGLTQSALDAARSVPHSAPDADSGIDVKRLQQRLEVLERIAVEKEDSLSRQIDELRLASR</sequence>
<organism evidence="2 3">
    <name type="scientific">Sphingomonas rhizophila</name>
    <dbReference type="NCBI Taxonomy" id="2071607"/>
    <lineage>
        <taxon>Bacteria</taxon>
        <taxon>Pseudomonadati</taxon>
        <taxon>Pseudomonadota</taxon>
        <taxon>Alphaproteobacteria</taxon>
        <taxon>Sphingomonadales</taxon>
        <taxon>Sphingomonadaceae</taxon>
        <taxon>Sphingomonas</taxon>
    </lineage>
</organism>
<name>A0A7G9SDL2_9SPHN</name>
<keyword evidence="3" id="KW-1185">Reference proteome</keyword>
<reference evidence="2 3" key="1">
    <citation type="submission" date="2020-08" db="EMBL/GenBank/DDBJ databases">
        <title>Genome sequence of Sphingomonas rhizophila KACC 19189T.</title>
        <authorList>
            <person name="Hyun D.-W."/>
            <person name="Bae J.-W."/>
        </authorList>
    </citation>
    <scope>NUCLEOTIDE SEQUENCE [LARGE SCALE GENOMIC DNA]</scope>
    <source>
        <strain evidence="2 3">KACC 19189</strain>
    </source>
</reference>
<keyword evidence="1" id="KW-0812">Transmembrane</keyword>
<dbReference type="EMBL" id="CP060717">
    <property type="protein sequence ID" value="QNN65937.1"/>
    <property type="molecule type" value="Genomic_DNA"/>
</dbReference>
<dbReference type="AlphaFoldDB" id="A0A7G9SDL2"/>
<dbReference type="Proteomes" id="UP000515955">
    <property type="component" value="Chromosome"/>
</dbReference>